<protein>
    <submittedName>
        <fullName evidence="2">Uncharacterized protein</fullName>
    </submittedName>
</protein>
<accession>A0ABU1XZI0</accession>
<proteinExistence type="predicted"/>
<evidence type="ECO:0000313" key="2">
    <source>
        <dbReference type="EMBL" id="MDR7193491.1"/>
    </source>
</evidence>
<dbReference type="Proteomes" id="UP001256588">
    <property type="component" value="Unassembled WGS sequence"/>
</dbReference>
<feature type="region of interest" description="Disordered" evidence="1">
    <location>
        <begin position="1"/>
        <end position="29"/>
    </location>
</feature>
<sequence length="29" mass="3617">MPRERERLKRQRRTHKKTQPKLGFFALAH</sequence>
<organism evidence="2 3">
    <name type="scientific">Luteimonas terrae</name>
    <dbReference type="NCBI Taxonomy" id="1530191"/>
    <lineage>
        <taxon>Bacteria</taxon>
        <taxon>Pseudomonadati</taxon>
        <taxon>Pseudomonadota</taxon>
        <taxon>Gammaproteobacteria</taxon>
        <taxon>Lysobacterales</taxon>
        <taxon>Lysobacteraceae</taxon>
        <taxon>Luteimonas</taxon>
    </lineage>
</organism>
<dbReference type="EMBL" id="JAVDWO010000008">
    <property type="protein sequence ID" value="MDR7193491.1"/>
    <property type="molecule type" value="Genomic_DNA"/>
</dbReference>
<evidence type="ECO:0000313" key="3">
    <source>
        <dbReference type="Proteomes" id="UP001256588"/>
    </source>
</evidence>
<reference evidence="2 3" key="1">
    <citation type="submission" date="2023-07" db="EMBL/GenBank/DDBJ databases">
        <title>Sorghum-associated microbial communities from plants grown in Nebraska, USA.</title>
        <authorList>
            <person name="Schachtman D."/>
        </authorList>
    </citation>
    <scope>NUCLEOTIDE SEQUENCE [LARGE SCALE GENOMIC DNA]</scope>
    <source>
        <strain evidence="2 3">4099</strain>
    </source>
</reference>
<name>A0ABU1XZI0_9GAMM</name>
<gene>
    <name evidence="2" type="ORF">J2W68_002228</name>
</gene>
<comment type="caution">
    <text evidence="2">The sequence shown here is derived from an EMBL/GenBank/DDBJ whole genome shotgun (WGS) entry which is preliminary data.</text>
</comment>
<evidence type="ECO:0000256" key="1">
    <source>
        <dbReference type="SAM" id="MobiDB-lite"/>
    </source>
</evidence>
<feature type="compositionally biased region" description="Basic residues" evidence="1">
    <location>
        <begin position="8"/>
        <end position="19"/>
    </location>
</feature>
<keyword evidence="3" id="KW-1185">Reference proteome</keyword>